<dbReference type="GO" id="GO:0020037">
    <property type="term" value="F:heme binding"/>
    <property type="evidence" value="ECO:0007669"/>
    <property type="project" value="InterPro"/>
</dbReference>
<dbReference type="PANTHER" id="PTHR39425">
    <property type="entry name" value="LIPOPROTEIN CYTOCHROME C"/>
    <property type="match status" value="1"/>
</dbReference>
<accession>A0A1G7NIQ3</accession>
<dbReference type="SUPFAM" id="SSF48695">
    <property type="entry name" value="Multiheme cytochromes"/>
    <property type="match status" value="1"/>
</dbReference>
<dbReference type="CDD" id="cd08168">
    <property type="entry name" value="Cytochrom_C3"/>
    <property type="match status" value="1"/>
</dbReference>
<proteinExistence type="predicted"/>
<keyword evidence="1" id="KW-0813">Transport</keyword>
<evidence type="ECO:0000313" key="8">
    <source>
        <dbReference type="EMBL" id="SDF73954.1"/>
    </source>
</evidence>
<dbReference type="InterPro" id="IPR000095">
    <property type="entry name" value="CRIB_dom"/>
</dbReference>
<evidence type="ECO:0000256" key="6">
    <source>
        <dbReference type="SAM" id="SignalP"/>
    </source>
</evidence>
<evidence type="ECO:0000256" key="4">
    <source>
        <dbReference type="ARBA" id="ARBA00022982"/>
    </source>
</evidence>
<dbReference type="OrthoDB" id="9814800at2"/>
<keyword evidence="9" id="KW-1185">Reference proteome</keyword>
<dbReference type="RefSeq" id="WP_083345991.1">
    <property type="nucleotide sequence ID" value="NZ_LT629690.1"/>
</dbReference>
<feature type="chain" id="PRO_5009242087" evidence="6">
    <location>
        <begin position="21"/>
        <end position="249"/>
    </location>
</feature>
<evidence type="ECO:0000256" key="1">
    <source>
        <dbReference type="ARBA" id="ARBA00022448"/>
    </source>
</evidence>
<dbReference type="InterPro" id="IPR020942">
    <property type="entry name" value="Cyt_c_III_dom"/>
</dbReference>
<dbReference type="AlphaFoldDB" id="A0A1G7NIQ3"/>
<keyword evidence="4" id="KW-0249">Electron transport</keyword>
<protein>
    <submittedName>
        <fullName evidence="8">Class III cytochrome C family protein</fullName>
    </submittedName>
</protein>
<sequence>MKKLLLAVALMFAFALGAHAQDDSMGAPPANDAAPVASPADVAKASAPAVTGSVAPGQPINFNHQLHVGTAKLQCNDCHEPNRGGATLAIPQPSKCMLCHAAIATDKPDIKHLADAAKNNELIQWVRVYRVPSFVTFSHKTHTSAGATCEGCHGPVAERTAIAEEKNLHMAGCIACHQQVSAPATCDTCHAIMSKNGQSPFDADKTVLARLHIPTGSTRTAMPSVPRSTASMLASSVMSIAPYLHAPSL</sequence>
<keyword evidence="5" id="KW-0408">Iron</keyword>
<evidence type="ECO:0000256" key="5">
    <source>
        <dbReference type="ARBA" id="ARBA00023004"/>
    </source>
</evidence>
<name>A0A1G7NIQ3_9BACT</name>
<gene>
    <name evidence="8" type="ORF">SAMN05444167_3161</name>
</gene>
<dbReference type="GO" id="GO:0009055">
    <property type="term" value="F:electron transfer activity"/>
    <property type="evidence" value="ECO:0007669"/>
    <property type="project" value="InterPro"/>
</dbReference>
<evidence type="ECO:0000259" key="7">
    <source>
        <dbReference type="PROSITE" id="PS50108"/>
    </source>
</evidence>
<dbReference type="Pfam" id="PF14522">
    <property type="entry name" value="Cytochrome_C7"/>
    <property type="match status" value="1"/>
</dbReference>
<feature type="signal peptide" evidence="6">
    <location>
        <begin position="1"/>
        <end position="20"/>
    </location>
</feature>
<dbReference type="InterPro" id="IPR036280">
    <property type="entry name" value="Multihaem_cyt_sf"/>
</dbReference>
<evidence type="ECO:0000256" key="3">
    <source>
        <dbReference type="ARBA" id="ARBA00022723"/>
    </source>
</evidence>
<dbReference type="Proteomes" id="UP000182427">
    <property type="component" value="Chromosome I"/>
</dbReference>
<reference evidence="8 9" key="1">
    <citation type="submission" date="2016-10" db="EMBL/GenBank/DDBJ databases">
        <authorList>
            <person name="de Groot N.N."/>
        </authorList>
    </citation>
    <scope>NUCLEOTIDE SEQUENCE [LARGE SCALE GENOMIC DNA]</scope>
    <source>
        <strain evidence="8 9">GAS232</strain>
    </source>
</reference>
<organism evidence="8 9">
    <name type="scientific">Terriglobus roseus</name>
    <dbReference type="NCBI Taxonomy" id="392734"/>
    <lineage>
        <taxon>Bacteria</taxon>
        <taxon>Pseudomonadati</taxon>
        <taxon>Acidobacteriota</taxon>
        <taxon>Terriglobia</taxon>
        <taxon>Terriglobales</taxon>
        <taxon>Acidobacteriaceae</taxon>
        <taxon>Terriglobus</taxon>
    </lineage>
</organism>
<dbReference type="PANTHER" id="PTHR39425:SF1">
    <property type="entry name" value="CYTOCHROME C7-LIKE DOMAIN-CONTAINING PROTEIN"/>
    <property type="match status" value="1"/>
</dbReference>
<dbReference type="EMBL" id="LT629690">
    <property type="protein sequence ID" value="SDF73954.1"/>
    <property type="molecule type" value="Genomic_DNA"/>
</dbReference>
<dbReference type="PROSITE" id="PS50108">
    <property type="entry name" value="CRIB"/>
    <property type="match status" value="1"/>
</dbReference>
<evidence type="ECO:0000313" key="9">
    <source>
        <dbReference type="Proteomes" id="UP000182427"/>
    </source>
</evidence>
<dbReference type="Pfam" id="PF02085">
    <property type="entry name" value="Cytochrom_CIII"/>
    <property type="match status" value="1"/>
</dbReference>
<dbReference type="InterPro" id="IPR029467">
    <property type="entry name" value="Cyt_c7-like"/>
</dbReference>
<feature type="domain" description="CRIB" evidence="7">
    <location>
        <begin position="56"/>
        <end position="69"/>
    </location>
</feature>
<dbReference type="GO" id="GO:0046872">
    <property type="term" value="F:metal ion binding"/>
    <property type="evidence" value="ECO:0007669"/>
    <property type="project" value="UniProtKB-KW"/>
</dbReference>
<keyword evidence="6" id="KW-0732">Signal</keyword>
<evidence type="ECO:0000256" key="2">
    <source>
        <dbReference type="ARBA" id="ARBA00022617"/>
    </source>
</evidence>
<dbReference type="Gene3D" id="3.90.10.10">
    <property type="entry name" value="Cytochrome C3"/>
    <property type="match status" value="2"/>
</dbReference>
<keyword evidence="3" id="KW-0479">Metal-binding</keyword>
<keyword evidence="2" id="KW-0349">Heme</keyword>